<dbReference type="Gene3D" id="3.20.20.20">
    <property type="entry name" value="Dihydropteroate synthase-like"/>
    <property type="match status" value="1"/>
</dbReference>
<evidence type="ECO:0000259" key="9">
    <source>
        <dbReference type="PROSITE" id="PS50972"/>
    </source>
</evidence>
<dbReference type="CDD" id="cd00739">
    <property type="entry name" value="DHPS"/>
    <property type="match status" value="1"/>
</dbReference>
<protein>
    <recommendedName>
        <fullName evidence="4">dihydropteroate synthase</fullName>
        <ecNumber evidence="4">2.5.1.15</ecNumber>
    </recommendedName>
</protein>
<comment type="catalytic activity">
    <reaction evidence="1">
        <text>(7,8-dihydropterin-6-yl)methyl diphosphate + 4-aminobenzoate = 7,8-dihydropteroate + diphosphate</text>
        <dbReference type="Rhea" id="RHEA:19949"/>
        <dbReference type="ChEBI" id="CHEBI:17836"/>
        <dbReference type="ChEBI" id="CHEBI:17839"/>
        <dbReference type="ChEBI" id="CHEBI:33019"/>
        <dbReference type="ChEBI" id="CHEBI:72950"/>
        <dbReference type="EC" id="2.5.1.15"/>
    </reaction>
</comment>
<dbReference type="GO" id="GO:0046656">
    <property type="term" value="P:folic acid biosynthetic process"/>
    <property type="evidence" value="ECO:0007669"/>
    <property type="project" value="UniProtKB-KW"/>
</dbReference>
<dbReference type="InterPro" id="IPR006390">
    <property type="entry name" value="DHP_synth_dom"/>
</dbReference>
<dbReference type="SUPFAM" id="SSF51717">
    <property type="entry name" value="Dihydropteroate synthetase-like"/>
    <property type="match status" value="1"/>
</dbReference>
<dbReference type="PANTHER" id="PTHR20941:SF1">
    <property type="entry name" value="FOLIC ACID SYNTHESIS PROTEIN FOL1"/>
    <property type="match status" value="1"/>
</dbReference>
<dbReference type="GO" id="GO:0046654">
    <property type="term" value="P:tetrahydrofolate biosynthetic process"/>
    <property type="evidence" value="ECO:0007669"/>
    <property type="project" value="TreeGrafter"/>
</dbReference>
<evidence type="ECO:0000256" key="1">
    <source>
        <dbReference type="ARBA" id="ARBA00000012"/>
    </source>
</evidence>
<evidence type="ECO:0000313" key="10">
    <source>
        <dbReference type="EMBL" id="MBX0325301.1"/>
    </source>
</evidence>
<dbReference type="GO" id="GO:0046872">
    <property type="term" value="F:metal ion binding"/>
    <property type="evidence" value="ECO:0007669"/>
    <property type="project" value="UniProtKB-KW"/>
</dbReference>
<dbReference type="PROSITE" id="PS00793">
    <property type="entry name" value="DHPS_2"/>
    <property type="match status" value="1"/>
</dbReference>
<feature type="domain" description="Pterin-binding" evidence="9">
    <location>
        <begin position="1"/>
        <end position="252"/>
    </location>
</feature>
<name>A0AAW4PVF1_9EURY</name>
<dbReference type="Proteomes" id="UP001430377">
    <property type="component" value="Unassembled WGS sequence"/>
</dbReference>
<dbReference type="NCBIfam" id="TIGR01496">
    <property type="entry name" value="DHPS"/>
    <property type="match status" value="1"/>
</dbReference>
<evidence type="ECO:0000313" key="11">
    <source>
        <dbReference type="Proteomes" id="UP001430377"/>
    </source>
</evidence>
<evidence type="ECO:0000256" key="3">
    <source>
        <dbReference type="ARBA" id="ARBA00004763"/>
    </source>
</evidence>
<keyword evidence="7" id="KW-0460">Magnesium</keyword>
<evidence type="ECO:0000256" key="7">
    <source>
        <dbReference type="ARBA" id="ARBA00022842"/>
    </source>
</evidence>
<keyword evidence="6" id="KW-0479">Metal-binding</keyword>
<gene>
    <name evidence="10" type="primary">folP</name>
    <name evidence="10" type="ORF">EGH21_19940</name>
</gene>
<keyword evidence="5 10" id="KW-0808">Transferase</keyword>
<reference evidence="10 11" key="1">
    <citation type="submission" date="2021-06" db="EMBL/GenBank/DDBJ databases">
        <title>Halomicroarcula sp. a new haloarchaeum isolated from saline soil.</title>
        <authorList>
            <person name="Duran-Viseras A."/>
            <person name="Sanchez-Porro C."/>
            <person name="Ventosa A."/>
        </authorList>
    </citation>
    <scope>NUCLEOTIDE SEQUENCE [LARGE SCALE GENOMIC DNA]</scope>
    <source>
        <strain evidence="10 11">F13</strain>
    </source>
</reference>
<dbReference type="InterPro" id="IPR011005">
    <property type="entry name" value="Dihydropteroate_synth-like_sf"/>
</dbReference>
<comment type="caution">
    <text evidence="10">The sequence shown here is derived from an EMBL/GenBank/DDBJ whole genome shotgun (WGS) entry which is preliminary data.</text>
</comment>
<dbReference type="GO" id="GO:0004156">
    <property type="term" value="F:dihydropteroate synthase activity"/>
    <property type="evidence" value="ECO:0007669"/>
    <property type="project" value="UniProtKB-EC"/>
</dbReference>
<comment type="pathway">
    <text evidence="3">Cofactor biosynthesis; tetrahydrofolate biosynthesis; 7,8-dihydrofolate from 2-amino-4-hydroxy-6-hydroxymethyl-7,8-dihydropteridine diphosphate and 4-aminobenzoate: step 1/2.</text>
</comment>
<dbReference type="Pfam" id="PF00809">
    <property type="entry name" value="Pterin_bind"/>
    <property type="match status" value="1"/>
</dbReference>
<comment type="cofactor">
    <cofactor evidence="2">
        <name>Mg(2+)</name>
        <dbReference type="ChEBI" id="CHEBI:18420"/>
    </cofactor>
</comment>
<dbReference type="RefSeq" id="WP_220620165.1">
    <property type="nucleotide sequence ID" value="NZ_RKLR01000012.1"/>
</dbReference>
<dbReference type="AlphaFoldDB" id="A0AAW4PVF1"/>
<keyword evidence="11" id="KW-1185">Reference proteome</keyword>
<dbReference type="InterPro" id="IPR045031">
    <property type="entry name" value="DHP_synth-like"/>
</dbReference>
<evidence type="ECO:0000256" key="5">
    <source>
        <dbReference type="ARBA" id="ARBA00022679"/>
    </source>
</evidence>
<evidence type="ECO:0000256" key="2">
    <source>
        <dbReference type="ARBA" id="ARBA00001946"/>
    </source>
</evidence>
<dbReference type="InterPro" id="IPR000489">
    <property type="entry name" value="Pterin-binding_dom"/>
</dbReference>
<accession>A0AAW4PVF1</accession>
<dbReference type="PANTHER" id="PTHR20941">
    <property type="entry name" value="FOLATE SYNTHESIS PROTEINS"/>
    <property type="match status" value="1"/>
</dbReference>
<dbReference type="PROSITE" id="PS50972">
    <property type="entry name" value="PTERIN_BINDING"/>
    <property type="match status" value="1"/>
</dbReference>
<evidence type="ECO:0000256" key="4">
    <source>
        <dbReference type="ARBA" id="ARBA00012458"/>
    </source>
</evidence>
<evidence type="ECO:0000256" key="8">
    <source>
        <dbReference type="ARBA" id="ARBA00022909"/>
    </source>
</evidence>
<keyword evidence="8" id="KW-0289">Folate biosynthesis</keyword>
<dbReference type="EMBL" id="RKLR01000012">
    <property type="protein sequence ID" value="MBX0325301.1"/>
    <property type="molecule type" value="Genomic_DNA"/>
</dbReference>
<organism evidence="10 11">
    <name type="scientific">Haloarcula rubra</name>
    <dbReference type="NCBI Taxonomy" id="2487747"/>
    <lineage>
        <taxon>Archaea</taxon>
        <taxon>Methanobacteriati</taxon>
        <taxon>Methanobacteriota</taxon>
        <taxon>Stenosarchaea group</taxon>
        <taxon>Halobacteria</taxon>
        <taxon>Halobacteriales</taxon>
        <taxon>Haloarculaceae</taxon>
        <taxon>Haloarcula</taxon>
    </lineage>
</organism>
<proteinExistence type="predicted"/>
<dbReference type="EC" id="2.5.1.15" evidence="4"/>
<evidence type="ECO:0000256" key="6">
    <source>
        <dbReference type="ARBA" id="ARBA00022723"/>
    </source>
</evidence>
<sequence length="264" mass="28257">MGILNVTPDSFSDGGCYTTVEDAVTRAQEIDEAGADIIDVGGESTRPGAEPVSTQEELKRVVPVIEQITENPEIDALISVDTYKPDVADAALDAGADVINDQNGLDDPEMRSLVAVRECSVVLMDAVNLPVNPEYSSDTDDIVTQVCERLDNNVERAMADGVSSDQLILDPGIGFATGDGEDIELIARTDEIAELGFPVLIGASRKSFTTELMDLPPNNRLAPSLAANLVAAENGADIVRVHDVEETVYALRTAEAMWEHRTSN</sequence>